<dbReference type="AlphaFoldDB" id="A0A2A9EHV3"/>
<comment type="caution">
    <text evidence="2">The sequence shown here is derived from an EMBL/GenBank/DDBJ whole genome shotgun (WGS) entry which is preliminary data.</text>
</comment>
<evidence type="ECO:0000313" key="3">
    <source>
        <dbReference type="Proteomes" id="UP000221394"/>
    </source>
</evidence>
<name>A0A2A9EHV3_9MICO</name>
<proteinExistence type="predicted"/>
<evidence type="ECO:0008006" key="4">
    <source>
        <dbReference type="Google" id="ProtNLM"/>
    </source>
</evidence>
<evidence type="ECO:0000256" key="1">
    <source>
        <dbReference type="SAM" id="MobiDB-lite"/>
    </source>
</evidence>
<gene>
    <name evidence="2" type="ORF">ATL41_2601</name>
</gene>
<dbReference type="EMBL" id="PDJH01000001">
    <property type="protein sequence ID" value="PFG37822.1"/>
    <property type="molecule type" value="Genomic_DNA"/>
</dbReference>
<accession>A0A2A9EHV3</accession>
<sequence>MGSKAAFLLGAGVGYVLGTKAGRARYEQIKNKADHFMQDERVQSAVATAKDKLGDVAGAAGGAVKDKVAETASEAGEALKSKVSSLRHHDDESDSAEAPAPPPSAQI</sequence>
<feature type="region of interest" description="Disordered" evidence="1">
    <location>
        <begin position="75"/>
        <end position="107"/>
    </location>
</feature>
<evidence type="ECO:0000313" key="2">
    <source>
        <dbReference type="EMBL" id="PFG37822.1"/>
    </source>
</evidence>
<dbReference type="RefSeq" id="WP_181010250.1">
    <property type="nucleotide sequence ID" value="NZ_PDJH01000001.1"/>
</dbReference>
<organism evidence="2 3">
    <name type="scientific">Flavimobilis soli</name>
    <dbReference type="NCBI Taxonomy" id="442709"/>
    <lineage>
        <taxon>Bacteria</taxon>
        <taxon>Bacillati</taxon>
        <taxon>Actinomycetota</taxon>
        <taxon>Actinomycetes</taxon>
        <taxon>Micrococcales</taxon>
        <taxon>Jonesiaceae</taxon>
        <taxon>Flavimobilis</taxon>
    </lineage>
</organism>
<keyword evidence="3" id="KW-1185">Reference proteome</keyword>
<reference evidence="2 3" key="1">
    <citation type="submission" date="2017-10" db="EMBL/GenBank/DDBJ databases">
        <title>Sequencing the genomes of 1000 actinobacteria strains.</title>
        <authorList>
            <person name="Klenk H.-P."/>
        </authorList>
    </citation>
    <scope>NUCLEOTIDE SEQUENCE [LARGE SCALE GENOMIC DNA]</scope>
    <source>
        <strain evidence="2 3">DSM 21574</strain>
    </source>
</reference>
<protein>
    <recommendedName>
        <fullName evidence="4">YtxH-like protein</fullName>
    </recommendedName>
</protein>
<dbReference type="Proteomes" id="UP000221394">
    <property type="component" value="Unassembled WGS sequence"/>
</dbReference>